<evidence type="ECO:0000256" key="8">
    <source>
        <dbReference type="ARBA" id="ARBA00040394"/>
    </source>
</evidence>
<dbReference type="OrthoDB" id="4501619at2"/>
<dbReference type="Pfam" id="PF02770">
    <property type="entry name" value="Acyl-CoA_dh_M"/>
    <property type="match status" value="1"/>
</dbReference>
<evidence type="ECO:0000259" key="12">
    <source>
        <dbReference type="Pfam" id="PF02770"/>
    </source>
</evidence>
<dbReference type="Proteomes" id="UP000183263">
    <property type="component" value="Unassembled WGS sequence"/>
</dbReference>
<evidence type="ECO:0000256" key="1">
    <source>
        <dbReference type="ARBA" id="ARBA00001974"/>
    </source>
</evidence>
<dbReference type="Gene3D" id="1.20.140.10">
    <property type="entry name" value="Butyryl-CoA Dehydrogenase, subunit A, domain 3"/>
    <property type="match status" value="1"/>
</dbReference>
<evidence type="ECO:0000313" key="14">
    <source>
        <dbReference type="Proteomes" id="UP000183263"/>
    </source>
</evidence>
<evidence type="ECO:0000256" key="10">
    <source>
        <dbReference type="RuleBase" id="RU362125"/>
    </source>
</evidence>
<evidence type="ECO:0000256" key="9">
    <source>
        <dbReference type="ARBA" id="ARBA00042660"/>
    </source>
</evidence>
<dbReference type="EMBL" id="FNDN01000011">
    <property type="protein sequence ID" value="SDI78951.1"/>
    <property type="molecule type" value="Genomic_DNA"/>
</dbReference>
<evidence type="ECO:0000256" key="4">
    <source>
        <dbReference type="ARBA" id="ARBA00022630"/>
    </source>
</evidence>
<accession>A0A1G8NF91</accession>
<dbReference type="Pfam" id="PF00441">
    <property type="entry name" value="Acyl-CoA_dh_1"/>
    <property type="match status" value="1"/>
</dbReference>
<comment type="pathway">
    <text evidence="2">Siderophore biosynthesis; mycobactin biosynthesis.</text>
</comment>
<evidence type="ECO:0000256" key="6">
    <source>
        <dbReference type="ARBA" id="ARBA00023002"/>
    </source>
</evidence>
<dbReference type="InterPro" id="IPR037069">
    <property type="entry name" value="AcylCoA_DH/ox_N_sf"/>
</dbReference>
<dbReference type="InterPro" id="IPR009100">
    <property type="entry name" value="AcylCoA_DH/oxidase_NM_dom_sf"/>
</dbReference>
<dbReference type="InterPro" id="IPR050741">
    <property type="entry name" value="Acyl-CoA_dehydrogenase"/>
</dbReference>
<dbReference type="InterPro" id="IPR046373">
    <property type="entry name" value="Acyl-CoA_Oxase/DH_mid-dom_sf"/>
</dbReference>
<dbReference type="SUPFAM" id="SSF56645">
    <property type="entry name" value="Acyl-CoA dehydrogenase NM domain-like"/>
    <property type="match status" value="1"/>
</dbReference>
<evidence type="ECO:0000256" key="5">
    <source>
        <dbReference type="ARBA" id="ARBA00022827"/>
    </source>
</evidence>
<dbReference type="GO" id="GO:0003995">
    <property type="term" value="F:acyl-CoA dehydrogenase activity"/>
    <property type="evidence" value="ECO:0007669"/>
    <property type="project" value="TreeGrafter"/>
</dbReference>
<evidence type="ECO:0000259" key="11">
    <source>
        <dbReference type="Pfam" id="PF00441"/>
    </source>
</evidence>
<name>A0A1G8NF91_9NOCA</name>
<dbReference type="GO" id="GO:0005737">
    <property type="term" value="C:cytoplasm"/>
    <property type="evidence" value="ECO:0007669"/>
    <property type="project" value="TreeGrafter"/>
</dbReference>
<keyword evidence="4 10" id="KW-0285">Flavoprotein</keyword>
<dbReference type="InterPro" id="IPR009075">
    <property type="entry name" value="AcylCo_DH/oxidase_C"/>
</dbReference>
<dbReference type="Gene3D" id="2.40.110.10">
    <property type="entry name" value="Butyryl-CoA Dehydrogenase, subunit A, domain 2"/>
    <property type="match status" value="1"/>
</dbReference>
<proteinExistence type="inferred from homology"/>
<protein>
    <recommendedName>
        <fullName evidence="8">Acyl-[acyl-carrier-protein] dehydrogenase MbtN</fullName>
    </recommendedName>
    <alternativeName>
        <fullName evidence="9">Mycobactin synthase protein N</fullName>
    </alternativeName>
</protein>
<comment type="similarity">
    <text evidence="3 10">Belongs to the acyl-CoA dehydrogenase family.</text>
</comment>
<dbReference type="PANTHER" id="PTHR48083:SF20">
    <property type="entry name" value="LONG-CHAIN SPECIFIC ACYL-COA DEHYDROGENASE, MITOCHONDRIAL"/>
    <property type="match status" value="1"/>
</dbReference>
<keyword evidence="5 10" id="KW-0274">FAD</keyword>
<dbReference type="GO" id="GO:0050660">
    <property type="term" value="F:flavin adenine dinucleotide binding"/>
    <property type="evidence" value="ECO:0007669"/>
    <property type="project" value="InterPro"/>
</dbReference>
<dbReference type="AlphaFoldDB" id="A0A1G8NF91"/>
<sequence length="386" mass="41057">MTVTISDVDERVEFSTLLDSVFDERVNGLIEEADRTGTFPRQIIAALGDAEVFARKWQRGHVPDLHLLFALAERLGRTGSAGISVGVSLHDSAIAILRRFARSDMLVDLTERAIRGDAVVCLGASEAGGGSDLQVVQSTATPVPGGYRVRGAKKFVSLSTVADVVLVVVRAGDTARSAGELALIALDRNDVEVGPAYEKLGAHCLETAPITFDVEVPAEALVARAGTGLAALSWGLAQERLSIAGQVVGACDLAMGITVARLKSREQFGSRLFDHQALRLRFADLQARLDVLRWALQGLAASGQVPSIRAASGLKVTAARLGEEVMSECLHVFAGAGYLVGQAPVEKWWREMKLARVGGGADEVLWELVATGLTPDFDGYARTVSE</sequence>
<organism evidence="13 14">
    <name type="scientific">Rhodococcus triatomae</name>
    <dbReference type="NCBI Taxonomy" id="300028"/>
    <lineage>
        <taxon>Bacteria</taxon>
        <taxon>Bacillati</taxon>
        <taxon>Actinomycetota</taxon>
        <taxon>Actinomycetes</taxon>
        <taxon>Mycobacteriales</taxon>
        <taxon>Nocardiaceae</taxon>
        <taxon>Rhodococcus</taxon>
    </lineage>
</organism>
<dbReference type="RefSeq" id="WP_072738976.1">
    <property type="nucleotide sequence ID" value="NZ_CP048813.1"/>
</dbReference>
<feature type="domain" description="Acyl-CoA dehydrogenase/oxidase C-terminal" evidence="11">
    <location>
        <begin position="226"/>
        <end position="373"/>
    </location>
</feature>
<feature type="domain" description="Acyl-CoA oxidase/dehydrogenase middle" evidence="12">
    <location>
        <begin position="121"/>
        <end position="213"/>
    </location>
</feature>
<keyword evidence="6 10" id="KW-0560">Oxidoreductase</keyword>
<comment type="function">
    <text evidence="7">Catalyzes the dehydrogenation at the alpha-beta position of ACP-bound acyl chains. This results in the introduction of a double bond in the lipidic chain, which is further transferred to the epsilon-amino group of lysine residue in the mycobactin core by MbtK.</text>
</comment>
<evidence type="ECO:0000256" key="3">
    <source>
        <dbReference type="ARBA" id="ARBA00009347"/>
    </source>
</evidence>
<keyword evidence="14" id="KW-1185">Reference proteome</keyword>
<reference evidence="13 14" key="1">
    <citation type="submission" date="2016-10" db="EMBL/GenBank/DDBJ databases">
        <authorList>
            <person name="de Groot N.N."/>
        </authorList>
    </citation>
    <scope>NUCLEOTIDE SEQUENCE [LARGE SCALE GENOMIC DNA]</scope>
    <source>
        <strain evidence="13 14">DSM 44892</strain>
    </source>
</reference>
<dbReference type="CDD" id="cd00567">
    <property type="entry name" value="ACAD"/>
    <property type="match status" value="1"/>
</dbReference>
<dbReference type="GO" id="GO:0033539">
    <property type="term" value="P:fatty acid beta-oxidation using acyl-CoA dehydrogenase"/>
    <property type="evidence" value="ECO:0007669"/>
    <property type="project" value="TreeGrafter"/>
</dbReference>
<dbReference type="Gene3D" id="1.10.540.10">
    <property type="entry name" value="Acyl-CoA dehydrogenase/oxidase, N-terminal domain"/>
    <property type="match status" value="1"/>
</dbReference>
<gene>
    <name evidence="13" type="ORF">SAMN05444695_11154</name>
</gene>
<dbReference type="InterPro" id="IPR036250">
    <property type="entry name" value="AcylCo_DH-like_C"/>
</dbReference>
<dbReference type="PANTHER" id="PTHR48083">
    <property type="entry name" value="MEDIUM-CHAIN SPECIFIC ACYL-COA DEHYDROGENASE, MITOCHONDRIAL-RELATED"/>
    <property type="match status" value="1"/>
</dbReference>
<dbReference type="SUPFAM" id="SSF47203">
    <property type="entry name" value="Acyl-CoA dehydrogenase C-terminal domain-like"/>
    <property type="match status" value="1"/>
</dbReference>
<comment type="cofactor">
    <cofactor evidence="1 10">
        <name>FAD</name>
        <dbReference type="ChEBI" id="CHEBI:57692"/>
    </cofactor>
</comment>
<evidence type="ECO:0000256" key="2">
    <source>
        <dbReference type="ARBA" id="ARBA00005102"/>
    </source>
</evidence>
<evidence type="ECO:0000313" key="13">
    <source>
        <dbReference type="EMBL" id="SDI78951.1"/>
    </source>
</evidence>
<evidence type="ECO:0000256" key="7">
    <source>
        <dbReference type="ARBA" id="ARBA00037085"/>
    </source>
</evidence>
<dbReference type="InterPro" id="IPR006091">
    <property type="entry name" value="Acyl-CoA_Oxase/DH_mid-dom"/>
</dbReference>